<dbReference type="EMBL" id="RBKS01000001">
    <property type="protein sequence ID" value="RKR75165.1"/>
    <property type="molecule type" value="Genomic_DNA"/>
</dbReference>
<dbReference type="InterPro" id="IPR020846">
    <property type="entry name" value="MFS_dom"/>
</dbReference>
<keyword evidence="4 8" id="KW-0812">Transmembrane</keyword>
<feature type="region of interest" description="Disordered" evidence="7">
    <location>
        <begin position="1"/>
        <end position="22"/>
    </location>
</feature>
<feature type="transmembrane region" description="Helical" evidence="8">
    <location>
        <begin position="99"/>
        <end position="118"/>
    </location>
</feature>
<dbReference type="GO" id="GO:0022857">
    <property type="term" value="F:transmembrane transporter activity"/>
    <property type="evidence" value="ECO:0007669"/>
    <property type="project" value="InterPro"/>
</dbReference>
<protein>
    <submittedName>
        <fullName evidence="10">Putative MFS family arabinose efflux permease</fullName>
    </submittedName>
</protein>
<feature type="transmembrane region" description="Helical" evidence="8">
    <location>
        <begin position="397"/>
        <end position="419"/>
    </location>
</feature>
<evidence type="ECO:0000256" key="5">
    <source>
        <dbReference type="ARBA" id="ARBA00022989"/>
    </source>
</evidence>
<feature type="domain" description="Major facilitator superfamily (MFS) profile" evidence="9">
    <location>
        <begin position="32"/>
        <end position="420"/>
    </location>
</feature>
<evidence type="ECO:0000256" key="7">
    <source>
        <dbReference type="SAM" id="MobiDB-lite"/>
    </source>
</evidence>
<evidence type="ECO:0000259" key="9">
    <source>
        <dbReference type="PROSITE" id="PS50850"/>
    </source>
</evidence>
<feature type="transmembrane region" description="Helical" evidence="8">
    <location>
        <begin position="240"/>
        <end position="265"/>
    </location>
</feature>
<name>A0A495IJ54_9MICO</name>
<keyword evidence="6 8" id="KW-0472">Membrane</keyword>
<evidence type="ECO:0000313" key="11">
    <source>
        <dbReference type="Proteomes" id="UP000280008"/>
    </source>
</evidence>
<dbReference type="PROSITE" id="PS50850">
    <property type="entry name" value="MFS"/>
    <property type="match status" value="1"/>
</dbReference>
<dbReference type="InterPro" id="IPR011701">
    <property type="entry name" value="MFS"/>
</dbReference>
<dbReference type="SUPFAM" id="SSF103473">
    <property type="entry name" value="MFS general substrate transporter"/>
    <property type="match status" value="1"/>
</dbReference>
<feature type="transmembrane region" description="Helical" evidence="8">
    <location>
        <begin position="302"/>
        <end position="322"/>
    </location>
</feature>
<dbReference type="AlphaFoldDB" id="A0A495IJ54"/>
<keyword evidence="5 8" id="KW-1133">Transmembrane helix</keyword>
<dbReference type="Gene3D" id="1.20.1250.20">
    <property type="entry name" value="MFS general substrate transporter like domains"/>
    <property type="match status" value="1"/>
</dbReference>
<feature type="compositionally biased region" description="Polar residues" evidence="7">
    <location>
        <begin position="9"/>
        <end position="22"/>
    </location>
</feature>
<evidence type="ECO:0000256" key="8">
    <source>
        <dbReference type="SAM" id="Phobius"/>
    </source>
</evidence>
<evidence type="ECO:0000256" key="3">
    <source>
        <dbReference type="ARBA" id="ARBA00022475"/>
    </source>
</evidence>
<dbReference type="PANTHER" id="PTHR23517">
    <property type="entry name" value="RESISTANCE PROTEIN MDTM, PUTATIVE-RELATED-RELATED"/>
    <property type="match status" value="1"/>
</dbReference>
<evidence type="ECO:0000256" key="1">
    <source>
        <dbReference type="ARBA" id="ARBA00004651"/>
    </source>
</evidence>
<dbReference type="Proteomes" id="UP000280008">
    <property type="component" value="Unassembled WGS sequence"/>
</dbReference>
<evidence type="ECO:0000256" key="6">
    <source>
        <dbReference type="ARBA" id="ARBA00023136"/>
    </source>
</evidence>
<feature type="transmembrane region" description="Helical" evidence="8">
    <location>
        <begin position="34"/>
        <end position="58"/>
    </location>
</feature>
<evidence type="ECO:0000313" key="10">
    <source>
        <dbReference type="EMBL" id="RKR75165.1"/>
    </source>
</evidence>
<feature type="transmembrane region" description="Helical" evidence="8">
    <location>
        <begin position="365"/>
        <end position="391"/>
    </location>
</feature>
<gene>
    <name evidence="10" type="ORF">C8E83_2303</name>
</gene>
<reference evidence="10 11" key="1">
    <citation type="submission" date="2018-10" db="EMBL/GenBank/DDBJ databases">
        <title>Sequencing the genomes of 1000 actinobacteria strains.</title>
        <authorList>
            <person name="Klenk H.-P."/>
        </authorList>
    </citation>
    <scope>NUCLEOTIDE SEQUENCE [LARGE SCALE GENOMIC DNA]</scope>
    <source>
        <strain evidence="10 11">DSM 17894</strain>
    </source>
</reference>
<comment type="caution">
    <text evidence="10">The sequence shown here is derived from an EMBL/GenBank/DDBJ whole genome shotgun (WGS) entry which is preliminary data.</text>
</comment>
<dbReference type="Pfam" id="PF07690">
    <property type="entry name" value="MFS_1"/>
    <property type="match status" value="1"/>
</dbReference>
<organism evidence="10 11">
    <name type="scientific">Frondihabitans australicus</name>
    <dbReference type="NCBI Taxonomy" id="386892"/>
    <lineage>
        <taxon>Bacteria</taxon>
        <taxon>Bacillati</taxon>
        <taxon>Actinomycetota</taxon>
        <taxon>Actinomycetes</taxon>
        <taxon>Micrococcales</taxon>
        <taxon>Microbacteriaceae</taxon>
        <taxon>Frondihabitans</taxon>
    </lineage>
</organism>
<sequence>MHAPPHTGVMSTTALSSPEATTTAHRGVSHRTGFWIAAAAFLVVMAYSTVPTPLWSLYQQRDGFSTFAITVAFAAYAVGVVISLLFAGHLGDTLGRRRILIPAIGLEIVSALVFIVWPELPGLIVARVVSGLGIGMLTATVTAHILDLHLTSRPGSDPARGQIVAGMANLGGFGVGALVSGVLARWVAGPLVVPFAVFAVLLVLALVGVALVPETAQRPAVRPPYRPQRVRVPAAARARFFLAGGTAFAAFSVLGLFTSLAPIVVAGQLHITSRAVAGLVVFVTFAAAALSQVVVRPLGLRAQVGLGAALLAVGIAVLAVTVVGSLGLAAFVAGGILSGAGAGVTFKAALAVAGSLTPASNRGEVLAGIFLLGYIGLTVPVVGIGVATLAVSLSAALVGFAAVIVALALATALPLVAALRRAAA</sequence>
<comment type="subcellular location">
    <subcellularLocation>
        <location evidence="1">Cell membrane</location>
        <topology evidence="1">Multi-pass membrane protein</topology>
    </subcellularLocation>
</comment>
<keyword evidence="11" id="KW-1185">Reference proteome</keyword>
<dbReference type="InterPro" id="IPR050171">
    <property type="entry name" value="MFS_Transporters"/>
</dbReference>
<feature type="transmembrane region" description="Helical" evidence="8">
    <location>
        <begin position="271"/>
        <end position="290"/>
    </location>
</feature>
<dbReference type="InterPro" id="IPR036259">
    <property type="entry name" value="MFS_trans_sf"/>
</dbReference>
<dbReference type="GO" id="GO:0005886">
    <property type="term" value="C:plasma membrane"/>
    <property type="evidence" value="ECO:0007669"/>
    <property type="project" value="UniProtKB-SubCell"/>
</dbReference>
<evidence type="ECO:0000256" key="2">
    <source>
        <dbReference type="ARBA" id="ARBA00022448"/>
    </source>
</evidence>
<proteinExistence type="predicted"/>
<keyword evidence="3" id="KW-1003">Cell membrane</keyword>
<dbReference type="PANTHER" id="PTHR23517:SF13">
    <property type="entry name" value="MAJOR FACILITATOR SUPERFAMILY MFS_1"/>
    <property type="match status" value="1"/>
</dbReference>
<feature type="transmembrane region" description="Helical" evidence="8">
    <location>
        <begin position="192"/>
        <end position="212"/>
    </location>
</feature>
<keyword evidence="2" id="KW-0813">Transport</keyword>
<feature type="transmembrane region" description="Helical" evidence="8">
    <location>
        <begin position="124"/>
        <end position="146"/>
    </location>
</feature>
<feature type="transmembrane region" description="Helical" evidence="8">
    <location>
        <begin position="64"/>
        <end position="87"/>
    </location>
</feature>
<evidence type="ECO:0000256" key="4">
    <source>
        <dbReference type="ARBA" id="ARBA00022692"/>
    </source>
</evidence>
<accession>A0A495IJ54</accession>
<feature type="transmembrane region" description="Helical" evidence="8">
    <location>
        <begin position="328"/>
        <end position="353"/>
    </location>
</feature>
<feature type="transmembrane region" description="Helical" evidence="8">
    <location>
        <begin position="167"/>
        <end position="186"/>
    </location>
</feature>